<dbReference type="InterPro" id="IPR032867">
    <property type="entry name" value="DYW_dom"/>
</dbReference>
<proteinExistence type="inferred from homology"/>
<evidence type="ECO:0000259" key="4">
    <source>
        <dbReference type="Pfam" id="PF14432"/>
    </source>
</evidence>
<dbReference type="PANTHER" id="PTHR47926">
    <property type="entry name" value="PENTATRICOPEPTIDE REPEAT-CONTAINING PROTEIN"/>
    <property type="match status" value="1"/>
</dbReference>
<name>R0GGD2_9BRAS</name>
<dbReference type="STRING" id="81985.R0GGD2"/>
<dbReference type="Pfam" id="PF01535">
    <property type="entry name" value="PPR"/>
    <property type="match status" value="4"/>
</dbReference>
<reference evidence="6" key="1">
    <citation type="journal article" date="2013" name="Nat. Genet.">
        <title>The Capsella rubella genome and the genomic consequences of rapid mating system evolution.</title>
        <authorList>
            <person name="Slotte T."/>
            <person name="Hazzouri K.M."/>
            <person name="Agren J.A."/>
            <person name="Koenig D."/>
            <person name="Maumus F."/>
            <person name="Guo Y.L."/>
            <person name="Steige K."/>
            <person name="Platts A.E."/>
            <person name="Escobar J.S."/>
            <person name="Newman L.K."/>
            <person name="Wang W."/>
            <person name="Mandakova T."/>
            <person name="Vello E."/>
            <person name="Smith L.M."/>
            <person name="Henz S.R."/>
            <person name="Steffen J."/>
            <person name="Takuno S."/>
            <person name="Brandvain Y."/>
            <person name="Coop G."/>
            <person name="Andolfatto P."/>
            <person name="Hu T.T."/>
            <person name="Blanchette M."/>
            <person name="Clark R.M."/>
            <person name="Quesneville H."/>
            <person name="Nordborg M."/>
            <person name="Gaut B.S."/>
            <person name="Lysak M.A."/>
            <person name="Jenkins J."/>
            <person name="Grimwood J."/>
            <person name="Chapman J."/>
            <person name="Prochnik S."/>
            <person name="Shu S."/>
            <person name="Rokhsar D."/>
            <person name="Schmutz J."/>
            <person name="Weigel D."/>
            <person name="Wright S.I."/>
        </authorList>
    </citation>
    <scope>NUCLEOTIDE SEQUENCE [LARGE SCALE GENOMIC DNA]</scope>
    <source>
        <strain evidence="6">cv. Monte Gargano</strain>
    </source>
</reference>
<dbReference type="Proteomes" id="UP000029121">
    <property type="component" value="Unassembled WGS sequence"/>
</dbReference>
<feature type="non-terminal residue" evidence="5">
    <location>
        <position position="1"/>
    </location>
</feature>
<dbReference type="Pfam" id="PF14432">
    <property type="entry name" value="DYW_deaminase"/>
    <property type="match status" value="1"/>
</dbReference>
<dbReference type="InterPro" id="IPR002885">
    <property type="entry name" value="PPR_rpt"/>
</dbReference>
<comment type="similarity">
    <text evidence="1">Belongs to the PPR family. PCMP-H subfamily.</text>
</comment>
<gene>
    <name evidence="5" type="ORF">CARUB_v10022333mg</name>
</gene>
<dbReference type="InterPro" id="IPR046960">
    <property type="entry name" value="PPR_At4g14850-like_plant"/>
</dbReference>
<dbReference type="FunFam" id="1.25.40.10:FF:000957">
    <property type="entry name" value="Pentatricopeptide repeat-containing protein At4g39530"/>
    <property type="match status" value="1"/>
</dbReference>
<organism evidence="5 6">
    <name type="scientific">Capsella rubella</name>
    <dbReference type="NCBI Taxonomy" id="81985"/>
    <lineage>
        <taxon>Eukaryota</taxon>
        <taxon>Viridiplantae</taxon>
        <taxon>Streptophyta</taxon>
        <taxon>Embryophyta</taxon>
        <taxon>Tracheophyta</taxon>
        <taxon>Spermatophyta</taxon>
        <taxon>Magnoliopsida</taxon>
        <taxon>eudicotyledons</taxon>
        <taxon>Gunneridae</taxon>
        <taxon>Pentapetalae</taxon>
        <taxon>rosids</taxon>
        <taxon>malvids</taxon>
        <taxon>Brassicales</taxon>
        <taxon>Brassicaceae</taxon>
        <taxon>Camelineae</taxon>
        <taxon>Capsella</taxon>
    </lineage>
</organism>
<feature type="repeat" description="PPR" evidence="3">
    <location>
        <begin position="181"/>
        <end position="215"/>
    </location>
</feature>
<keyword evidence="2" id="KW-0677">Repeat</keyword>
<dbReference type="PROSITE" id="PS51375">
    <property type="entry name" value="PPR"/>
    <property type="match status" value="3"/>
</dbReference>
<evidence type="ECO:0000256" key="3">
    <source>
        <dbReference type="PROSITE-ProRule" id="PRU00708"/>
    </source>
</evidence>
<feature type="domain" description="DYW" evidence="4">
    <location>
        <begin position="322"/>
        <end position="392"/>
    </location>
</feature>
<dbReference type="Gene3D" id="1.25.40.10">
    <property type="entry name" value="Tetratricopeptide repeat domain"/>
    <property type="match status" value="3"/>
</dbReference>
<dbReference type="GO" id="GO:0008270">
    <property type="term" value="F:zinc ion binding"/>
    <property type="evidence" value="ECO:0007669"/>
    <property type="project" value="InterPro"/>
</dbReference>
<protein>
    <recommendedName>
        <fullName evidence="4">DYW domain-containing protein</fullName>
    </recommendedName>
</protein>
<evidence type="ECO:0000256" key="2">
    <source>
        <dbReference type="ARBA" id="ARBA00022737"/>
    </source>
</evidence>
<dbReference type="EMBL" id="KB870806">
    <property type="protein sequence ID" value="EOA34761.1"/>
    <property type="molecule type" value="Genomic_DNA"/>
</dbReference>
<accession>R0GGD2</accession>
<dbReference type="PANTHER" id="PTHR47926:SF347">
    <property type="entry name" value="PENTATRICOPEPTIDE REPEAT-CONTAINING PROTEIN"/>
    <property type="match status" value="1"/>
</dbReference>
<dbReference type="GO" id="GO:0009451">
    <property type="term" value="P:RNA modification"/>
    <property type="evidence" value="ECO:0007669"/>
    <property type="project" value="InterPro"/>
</dbReference>
<feature type="repeat" description="PPR" evidence="3">
    <location>
        <begin position="251"/>
        <end position="285"/>
    </location>
</feature>
<dbReference type="NCBIfam" id="TIGR00756">
    <property type="entry name" value="PPR"/>
    <property type="match status" value="3"/>
</dbReference>
<evidence type="ECO:0000313" key="6">
    <source>
        <dbReference type="Proteomes" id="UP000029121"/>
    </source>
</evidence>
<dbReference type="AlphaFoldDB" id="R0GGD2"/>
<dbReference type="GO" id="GO:0003723">
    <property type="term" value="F:RNA binding"/>
    <property type="evidence" value="ECO:0007669"/>
    <property type="project" value="InterPro"/>
</dbReference>
<sequence>AEKHCLYMEAIHLFCQMRQSGHKPSDFTFSGVFKAVVGLRDFPLGILDKASVGNQILDFYYKHDRVLETRNFFNEMPELDFVSYNVVISCYSQAEKYDKSLTLFRGMQCMGFDRRNFPFAMVLSIAANLSSLQMGRQVHCQAILATADSILHVGNSLVDMYAKCEMFEEVELIFKNLSQQSTVSWTALISSFVQTGLHGDGLKLFTKMRGTNLRADQSTFATVLKAWASFPSLLLGKQLHGFIIRSGNLENVFSGSCLVDMYAKCSSIKDAVQVFEEMHDRNAVDEIMWSSVLNACQIHKNQSLAERAAEQLFSMEKLRDAAAYYHSERLAVTFALISTSEGSPIVVMKNLRACRDCHTAIKLISKIVKREITVRDSSRFHLFSKGVCSCGD</sequence>
<dbReference type="InterPro" id="IPR011990">
    <property type="entry name" value="TPR-like_helical_dom_sf"/>
</dbReference>
<evidence type="ECO:0000256" key="1">
    <source>
        <dbReference type="ARBA" id="ARBA00006643"/>
    </source>
</evidence>
<evidence type="ECO:0000313" key="5">
    <source>
        <dbReference type="EMBL" id="EOA34761.1"/>
    </source>
</evidence>
<dbReference type="eggNOG" id="KOG4197">
    <property type="taxonomic scope" value="Eukaryota"/>
</dbReference>
<keyword evidence="6" id="KW-1185">Reference proteome</keyword>
<feature type="repeat" description="PPR" evidence="3">
    <location>
        <begin position="80"/>
        <end position="114"/>
    </location>
</feature>